<reference evidence="11 12" key="1">
    <citation type="submission" date="2024-02" db="EMBL/GenBank/DDBJ databases">
        <title>Bacteria isolated from the canopy kelp, Nereocystis luetkeana.</title>
        <authorList>
            <person name="Pfister C.A."/>
            <person name="Younker I.T."/>
            <person name="Light S.H."/>
        </authorList>
    </citation>
    <scope>NUCLEOTIDE SEQUENCE [LARGE SCALE GENOMIC DNA]</scope>
    <source>
        <strain evidence="11 12">TI.2.07</strain>
    </source>
</reference>
<evidence type="ECO:0000256" key="2">
    <source>
        <dbReference type="ARBA" id="ARBA00007208"/>
    </source>
</evidence>
<keyword evidence="8" id="KW-0653">Protein transport</keyword>
<evidence type="ECO:0000313" key="12">
    <source>
        <dbReference type="Proteomes" id="UP001366060"/>
    </source>
</evidence>
<evidence type="ECO:0000256" key="8">
    <source>
        <dbReference type="ARBA" id="ARBA00022927"/>
    </source>
</evidence>
<sequence length="249" mass="26767">MKFKIVVLIVLVYLMTLVVNLPMAVVVDWLPRGSIKINNATGTIWKGQAKQIVVNRKLSFDNVKWDVQLMALLTLNLEADASFNNGSQAMSGKGIVRYGFSGISASNVILDLSSKELLTLLPMRLPAKISGDFSAVIKEFTQGKPYCEQLQGNVLWQNAVVSSQLGVVNLSSPTVDLGCDNGEVTAFVTQESDELATTLDISLGEGGIYKLNGEIQGTDNLAPSIAQSLTWIGPKNENGATTLSFSGQL</sequence>
<proteinExistence type="inferred from homology"/>
<dbReference type="EMBL" id="JBAKBA010000039">
    <property type="protein sequence ID" value="MEL0660314.1"/>
    <property type="molecule type" value="Genomic_DNA"/>
</dbReference>
<evidence type="ECO:0000256" key="10">
    <source>
        <dbReference type="ARBA" id="ARBA00030772"/>
    </source>
</evidence>
<evidence type="ECO:0000256" key="4">
    <source>
        <dbReference type="ARBA" id="ARBA00022448"/>
    </source>
</evidence>
<dbReference type="InterPro" id="IPR022792">
    <property type="entry name" value="T2SS_protein-GspN"/>
</dbReference>
<comment type="caution">
    <text evidence="11">The sequence shown here is derived from an EMBL/GenBank/DDBJ whole genome shotgun (WGS) entry which is preliminary data.</text>
</comment>
<name>A0ABU9HEI6_9GAMM</name>
<organism evidence="11 12">
    <name type="scientific">Psychromonas arctica</name>
    <dbReference type="NCBI Taxonomy" id="168275"/>
    <lineage>
        <taxon>Bacteria</taxon>
        <taxon>Pseudomonadati</taxon>
        <taxon>Pseudomonadota</taxon>
        <taxon>Gammaproteobacteria</taxon>
        <taxon>Alteromonadales</taxon>
        <taxon>Psychromonadaceae</taxon>
        <taxon>Psychromonas</taxon>
    </lineage>
</organism>
<dbReference type="Pfam" id="PF01203">
    <property type="entry name" value="T2SSN"/>
    <property type="match status" value="1"/>
</dbReference>
<evidence type="ECO:0000256" key="5">
    <source>
        <dbReference type="ARBA" id="ARBA00022475"/>
    </source>
</evidence>
<evidence type="ECO:0000313" key="11">
    <source>
        <dbReference type="EMBL" id="MEL0660314.1"/>
    </source>
</evidence>
<keyword evidence="9" id="KW-0472">Membrane</keyword>
<evidence type="ECO:0000256" key="7">
    <source>
        <dbReference type="ARBA" id="ARBA00022692"/>
    </source>
</evidence>
<keyword evidence="4" id="KW-0813">Transport</keyword>
<keyword evidence="5" id="KW-1003">Cell membrane</keyword>
<dbReference type="Proteomes" id="UP001366060">
    <property type="component" value="Unassembled WGS sequence"/>
</dbReference>
<comment type="subcellular location">
    <subcellularLocation>
        <location evidence="1">Cell inner membrane</location>
    </subcellularLocation>
</comment>
<keyword evidence="6" id="KW-0997">Cell inner membrane</keyword>
<keyword evidence="7" id="KW-0812">Transmembrane</keyword>
<evidence type="ECO:0000256" key="6">
    <source>
        <dbReference type="ARBA" id="ARBA00022519"/>
    </source>
</evidence>
<comment type="similarity">
    <text evidence="2">Belongs to the GSP N family.</text>
</comment>
<gene>
    <name evidence="11" type="ORF">V6255_14340</name>
</gene>
<accession>A0ABU9HEI6</accession>
<evidence type="ECO:0000256" key="1">
    <source>
        <dbReference type="ARBA" id="ARBA00004533"/>
    </source>
</evidence>
<protein>
    <recommendedName>
        <fullName evidence="3">Type II secretion system protein N</fullName>
    </recommendedName>
    <alternativeName>
        <fullName evidence="10">General secretion pathway protein N</fullName>
    </alternativeName>
</protein>
<evidence type="ECO:0000256" key="9">
    <source>
        <dbReference type="ARBA" id="ARBA00023136"/>
    </source>
</evidence>
<evidence type="ECO:0000256" key="3">
    <source>
        <dbReference type="ARBA" id="ARBA00021563"/>
    </source>
</evidence>
<dbReference type="RefSeq" id="WP_341628777.1">
    <property type="nucleotide sequence ID" value="NZ_JBAKBA010000039.1"/>
</dbReference>
<keyword evidence="12" id="KW-1185">Reference proteome</keyword>